<feature type="region of interest" description="Disordered" evidence="8">
    <location>
        <begin position="276"/>
        <end position="303"/>
    </location>
</feature>
<organism evidence="10 11">
    <name type="scientific">Orchesella dallaii</name>
    <dbReference type="NCBI Taxonomy" id="48710"/>
    <lineage>
        <taxon>Eukaryota</taxon>
        <taxon>Metazoa</taxon>
        <taxon>Ecdysozoa</taxon>
        <taxon>Arthropoda</taxon>
        <taxon>Hexapoda</taxon>
        <taxon>Collembola</taxon>
        <taxon>Entomobryomorpha</taxon>
        <taxon>Entomobryoidea</taxon>
        <taxon>Orchesellidae</taxon>
        <taxon>Orchesellinae</taxon>
        <taxon>Orchesella</taxon>
    </lineage>
</organism>
<keyword evidence="6" id="KW-0539">Nucleus</keyword>
<evidence type="ECO:0000256" key="5">
    <source>
        <dbReference type="ARBA" id="ARBA00022833"/>
    </source>
</evidence>
<dbReference type="Proteomes" id="UP001642540">
    <property type="component" value="Unassembled WGS sequence"/>
</dbReference>
<accession>A0ABP1RZ67</accession>
<protein>
    <recommendedName>
        <fullName evidence="9">C2H2-type domain-containing protein</fullName>
    </recommendedName>
</protein>
<evidence type="ECO:0000259" key="9">
    <source>
        <dbReference type="PROSITE" id="PS50157"/>
    </source>
</evidence>
<name>A0ABP1RZ67_9HEXA</name>
<evidence type="ECO:0000256" key="7">
    <source>
        <dbReference type="PROSITE-ProRule" id="PRU00042"/>
    </source>
</evidence>
<evidence type="ECO:0000256" key="2">
    <source>
        <dbReference type="ARBA" id="ARBA00022723"/>
    </source>
</evidence>
<comment type="caution">
    <text evidence="10">The sequence shown here is derived from an EMBL/GenBank/DDBJ whole genome shotgun (WGS) entry which is preliminary data.</text>
</comment>
<evidence type="ECO:0000256" key="4">
    <source>
        <dbReference type="ARBA" id="ARBA00022771"/>
    </source>
</evidence>
<sequence length="669" mass="75306">MGKVLFEINTKGICLFCLEKKSKTSGSNGESSIIKEEQGRTCFKMLLRFLKVNILKVCHFQPSFLESMGVVDDSAEAMITQCDKCFGVTAKFYDLFQQFEIIRIQLEKCVQTLCDSITTGERNHDRVLEYKRQMRTMQGMDLINACLADNLKREILQKCSMKVDTFIPKVALTKLHIDKDNLKKSTATLTENSIDSTCSSSTSPPPVLQSTLPSETTHYPIKIDKPNSQSQLLTAVKDNSCTNSLRQPTMHIPQPIGSQHQRPELETLSNELKQKGLIQTKNPSKNKGVKRSPSPIPIAPASIDDFKITQTESLSNVEMDFEEHFSIFKVEVDDAASHDKEAVPGISPAAPNNTSTFKHNLKSAKATPVQKSPAPSYSSSTSDDDESSDLTYALASEEMVTETNDGEDGDFDCKECGNKFSTKMALIGHIAVHSRARSSMVTAAETVFKTKLALCCKLCGANFTTSHSLNRHLNSHKFKRASAKNKNNLKMIQCNVCRRNIRVKNWESHQEVHTGKAPYKCEYCDRRFRNFTQKDNHEKSQHTIEVFSNELPSGTTSKTMDKLMANIYSQFKWSVDKGIKYITCPYCPTRLVGGQRLKSRTHVIKKHLDKVLVRLKSQHESNHEVGHPLQQDATVMEDKQKITPLVMNFDVEDDDELQQPLVDPLNVYD</sequence>
<evidence type="ECO:0000313" key="10">
    <source>
        <dbReference type="EMBL" id="CAL8139676.1"/>
    </source>
</evidence>
<feature type="domain" description="C2H2-type" evidence="9">
    <location>
        <begin position="519"/>
        <end position="547"/>
    </location>
</feature>
<dbReference type="InterPro" id="IPR013087">
    <property type="entry name" value="Znf_C2H2_type"/>
</dbReference>
<keyword evidence="11" id="KW-1185">Reference proteome</keyword>
<dbReference type="SUPFAM" id="SSF57667">
    <property type="entry name" value="beta-beta-alpha zinc fingers"/>
    <property type="match status" value="2"/>
</dbReference>
<keyword evidence="3" id="KW-0677">Repeat</keyword>
<feature type="compositionally biased region" description="Polar residues" evidence="8">
    <location>
        <begin position="276"/>
        <end position="285"/>
    </location>
</feature>
<keyword evidence="2" id="KW-0479">Metal-binding</keyword>
<dbReference type="PANTHER" id="PTHR24394:SF58">
    <property type="entry name" value="ZINC FINGER AND BTB DOMAIN CONTAINING 33"/>
    <property type="match status" value="1"/>
</dbReference>
<dbReference type="PANTHER" id="PTHR24394">
    <property type="entry name" value="ZINC FINGER PROTEIN"/>
    <property type="match status" value="1"/>
</dbReference>
<evidence type="ECO:0000256" key="1">
    <source>
        <dbReference type="ARBA" id="ARBA00004123"/>
    </source>
</evidence>
<feature type="region of interest" description="Disordered" evidence="8">
    <location>
        <begin position="243"/>
        <end position="262"/>
    </location>
</feature>
<reference evidence="10 11" key="1">
    <citation type="submission" date="2024-08" db="EMBL/GenBank/DDBJ databases">
        <authorList>
            <person name="Cucini C."/>
            <person name="Frati F."/>
        </authorList>
    </citation>
    <scope>NUCLEOTIDE SEQUENCE [LARGE SCALE GENOMIC DNA]</scope>
</reference>
<dbReference type="SMART" id="SM00355">
    <property type="entry name" value="ZnF_C2H2"/>
    <property type="match status" value="5"/>
</dbReference>
<dbReference type="Gene3D" id="3.30.160.60">
    <property type="entry name" value="Classic Zinc Finger"/>
    <property type="match status" value="2"/>
</dbReference>
<evidence type="ECO:0000256" key="8">
    <source>
        <dbReference type="SAM" id="MobiDB-lite"/>
    </source>
</evidence>
<keyword evidence="5" id="KW-0862">Zinc</keyword>
<dbReference type="EMBL" id="CAXLJM020000129">
    <property type="protein sequence ID" value="CAL8139676.1"/>
    <property type="molecule type" value="Genomic_DNA"/>
</dbReference>
<dbReference type="PROSITE" id="PS00028">
    <property type="entry name" value="ZINC_FINGER_C2H2_1"/>
    <property type="match status" value="3"/>
</dbReference>
<dbReference type="PROSITE" id="PS50157">
    <property type="entry name" value="ZINC_FINGER_C2H2_2"/>
    <property type="match status" value="3"/>
</dbReference>
<dbReference type="InterPro" id="IPR036236">
    <property type="entry name" value="Znf_C2H2_sf"/>
</dbReference>
<feature type="region of interest" description="Disordered" evidence="8">
    <location>
        <begin position="193"/>
        <end position="213"/>
    </location>
</feature>
<evidence type="ECO:0000256" key="3">
    <source>
        <dbReference type="ARBA" id="ARBA00022737"/>
    </source>
</evidence>
<comment type="subcellular location">
    <subcellularLocation>
        <location evidence="1">Nucleus</location>
    </subcellularLocation>
</comment>
<proteinExistence type="predicted"/>
<dbReference type="Pfam" id="PF00096">
    <property type="entry name" value="zf-C2H2"/>
    <property type="match status" value="2"/>
</dbReference>
<evidence type="ECO:0000313" key="11">
    <source>
        <dbReference type="Proteomes" id="UP001642540"/>
    </source>
</evidence>
<feature type="domain" description="C2H2-type" evidence="9">
    <location>
        <begin position="454"/>
        <end position="481"/>
    </location>
</feature>
<gene>
    <name evidence="10" type="ORF">ODALV1_LOCUS27942</name>
</gene>
<evidence type="ECO:0000256" key="6">
    <source>
        <dbReference type="ARBA" id="ARBA00023242"/>
    </source>
</evidence>
<feature type="region of interest" description="Disordered" evidence="8">
    <location>
        <begin position="339"/>
        <end position="389"/>
    </location>
</feature>
<keyword evidence="4 7" id="KW-0863">Zinc-finger</keyword>
<feature type="domain" description="C2H2-type" evidence="9">
    <location>
        <begin position="411"/>
        <end position="438"/>
    </location>
</feature>